<gene>
    <name evidence="2" type="ORF">MUS1_06810</name>
</gene>
<dbReference type="InterPro" id="IPR048020">
    <property type="entry name" value="Transpos_IS3"/>
</dbReference>
<dbReference type="Pfam" id="PF13276">
    <property type="entry name" value="HTH_21"/>
    <property type="match status" value="1"/>
</dbReference>
<dbReference type="SUPFAM" id="SSF53098">
    <property type="entry name" value="Ribonuclease H-like"/>
    <property type="match status" value="1"/>
</dbReference>
<feature type="domain" description="Integrase catalytic" evidence="1">
    <location>
        <begin position="68"/>
        <end position="184"/>
    </location>
</feature>
<dbReference type="PANTHER" id="PTHR46889:SF4">
    <property type="entry name" value="TRANSPOSASE INSO FOR INSERTION SEQUENCE ELEMENT IS911B-RELATED"/>
    <property type="match status" value="1"/>
</dbReference>
<proteinExistence type="predicted"/>
<reference evidence="2 3" key="1">
    <citation type="submission" date="2014-01" db="EMBL/GenBank/DDBJ databases">
        <title>Marinomonas ushuaiensis DSM 15871 Genome Sequencing.</title>
        <authorList>
            <person name="Lai Q."/>
            <person name="Shao Z.S."/>
        </authorList>
    </citation>
    <scope>NUCLEOTIDE SEQUENCE [LARGE SCALE GENOMIC DNA]</scope>
    <source>
        <strain evidence="2 3">DSM 15871</strain>
    </source>
</reference>
<dbReference type="GO" id="GO:0015074">
    <property type="term" value="P:DNA integration"/>
    <property type="evidence" value="ECO:0007669"/>
    <property type="project" value="InterPro"/>
</dbReference>
<dbReference type="InterPro" id="IPR012337">
    <property type="entry name" value="RNaseH-like_sf"/>
</dbReference>
<dbReference type="OrthoDB" id="9813126at2"/>
<dbReference type="PATRIC" id="fig|1122207.3.peg.2974"/>
<evidence type="ECO:0000313" key="2">
    <source>
        <dbReference type="EMBL" id="ETX09538.1"/>
    </source>
</evidence>
<comment type="caution">
    <text evidence="2">The sequence shown here is derived from an EMBL/GenBank/DDBJ whole genome shotgun (WGS) entry which is preliminary data.</text>
</comment>
<dbReference type="Pfam" id="PF00665">
    <property type="entry name" value="rve"/>
    <property type="match status" value="1"/>
</dbReference>
<dbReference type="GO" id="GO:0003676">
    <property type="term" value="F:nucleic acid binding"/>
    <property type="evidence" value="ECO:0007669"/>
    <property type="project" value="InterPro"/>
</dbReference>
<dbReference type="InterPro" id="IPR025948">
    <property type="entry name" value="HTH-like_dom"/>
</dbReference>
<sequence length="184" mass="20969">MVKVFEGSFQSYGKRPLAFELKKESFNIGVFKTARLMKTLGLVAKRPNKPHYYTAGKEQPTTPHLLKRAFNPSDLNTCWVGDITYICSYQGWSYLATVMDLANREIAGYALSKTPNTKLDKKALTNAIAKHQPKTQGLMFHSDQGVQYNAKLFKETLHNHKMIQSMSRRGCCWDNAVQERFSVI</sequence>
<organism evidence="2 3">
    <name type="scientific">Marinomonas ushuaiensis DSM 15871</name>
    <dbReference type="NCBI Taxonomy" id="1122207"/>
    <lineage>
        <taxon>Bacteria</taxon>
        <taxon>Pseudomonadati</taxon>
        <taxon>Pseudomonadota</taxon>
        <taxon>Gammaproteobacteria</taxon>
        <taxon>Oceanospirillales</taxon>
        <taxon>Oceanospirillaceae</taxon>
        <taxon>Marinomonas</taxon>
    </lineage>
</organism>
<dbReference type="eggNOG" id="COG2801">
    <property type="taxonomic scope" value="Bacteria"/>
</dbReference>
<dbReference type="InterPro" id="IPR036397">
    <property type="entry name" value="RNaseH_sf"/>
</dbReference>
<dbReference type="Proteomes" id="UP000054058">
    <property type="component" value="Unassembled WGS sequence"/>
</dbReference>
<dbReference type="NCBIfam" id="NF033516">
    <property type="entry name" value="transpos_IS3"/>
    <property type="match status" value="1"/>
</dbReference>
<dbReference type="STRING" id="1122207.MUS1_06810"/>
<dbReference type="PROSITE" id="PS50994">
    <property type="entry name" value="INTEGRASE"/>
    <property type="match status" value="1"/>
</dbReference>
<evidence type="ECO:0000259" key="1">
    <source>
        <dbReference type="PROSITE" id="PS50994"/>
    </source>
</evidence>
<dbReference type="Gene3D" id="3.30.420.10">
    <property type="entry name" value="Ribonuclease H-like superfamily/Ribonuclease H"/>
    <property type="match status" value="1"/>
</dbReference>
<dbReference type="PANTHER" id="PTHR46889">
    <property type="entry name" value="TRANSPOSASE INSF FOR INSERTION SEQUENCE IS3B-RELATED"/>
    <property type="match status" value="1"/>
</dbReference>
<accession>X7E2Y3</accession>
<dbReference type="AlphaFoldDB" id="X7E2Y3"/>
<dbReference type="InterPro" id="IPR001584">
    <property type="entry name" value="Integrase_cat-core"/>
</dbReference>
<name>X7E2Y3_9GAMM</name>
<dbReference type="EMBL" id="JAMB01000019">
    <property type="protein sequence ID" value="ETX09538.1"/>
    <property type="molecule type" value="Genomic_DNA"/>
</dbReference>
<dbReference type="InterPro" id="IPR050900">
    <property type="entry name" value="Transposase_IS3/IS150/IS904"/>
</dbReference>
<evidence type="ECO:0000313" key="3">
    <source>
        <dbReference type="Proteomes" id="UP000054058"/>
    </source>
</evidence>
<protein>
    <recommendedName>
        <fullName evidence="1">Integrase catalytic domain-containing protein</fullName>
    </recommendedName>
</protein>
<keyword evidence="3" id="KW-1185">Reference proteome</keyword>